<dbReference type="AlphaFoldDB" id="B5X3D3"/>
<dbReference type="InterPro" id="IPR000504">
    <property type="entry name" value="RRM_dom"/>
</dbReference>
<dbReference type="GO" id="GO:0005654">
    <property type="term" value="C:nucleoplasm"/>
    <property type="evidence" value="ECO:0007669"/>
    <property type="project" value="UniProtKB-SubCell"/>
</dbReference>
<feature type="domain" description="RRM" evidence="5">
    <location>
        <begin position="9"/>
        <end position="86"/>
    </location>
</feature>
<reference evidence="6" key="1">
    <citation type="submission" date="2008-10" db="EMBL/GenBank/DDBJ databases">
        <authorList>
            <consortium name="cGRASP (B.F. Koop &amp; W.S. Davidson)"/>
            <person name="Leong J."/>
            <person name="von Schalburg K."/>
            <person name="Cooper G."/>
            <person name="Moore R."/>
            <person name="Holt R."/>
            <person name="Davidson W.S."/>
            <person name="Koop B.F."/>
        </authorList>
    </citation>
    <scope>NUCLEOTIDE SEQUENCE</scope>
    <source>
        <tissue evidence="6">Brain</tissue>
    </source>
</reference>
<dbReference type="InterPro" id="IPR052285">
    <property type="entry name" value="NEXT_complex_subunit"/>
</dbReference>
<dbReference type="InterPro" id="IPR035979">
    <property type="entry name" value="RBD_domain_sf"/>
</dbReference>
<dbReference type="EMBL" id="BT045552">
    <property type="protein sequence ID" value="ACI33814.1"/>
    <property type="molecule type" value="mRNA"/>
</dbReference>
<proteinExistence type="evidence at transcript level"/>
<evidence type="ECO:0000259" key="5">
    <source>
        <dbReference type="PROSITE" id="PS50102"/>
    </source>
</evidence>
<protein>
    <submittedName>
        <fullName evidence="6">RNA-binding protein 7</fullName>
    </submittedName>
</protein>
<evidence type="ECO:0000313" key="6">
    <source>
        <dbReference type="EMBL" id="ACI33814.1"/>
    </source>
</evidence>
<comment type="subcellular location">
    <subcellularLocation>
        <location evidence="1">Nucleus</location>
        <location evidence="1">Nucleoplasm</location>
    </subcellularLocation>
</comment>
<dbReference type="PANTHER" id="PTHR13798:SF11">
    <property type="entry name" value="RNA-BINDING PROTEIN 7-RELATED"/>
    <property type="match status" value="1"/>
</dbReference>
<evidence type="ECO:0000256" key="2">
    <source>
        <dbReference type="ARBA" id="ARBA00022884"/>
    </source>
</evidence>
<name>B5X3D3_SALSA</name>
<dbReference type="GO" id="GO:0000381">
    <property type="term" value="P:regulation of alternative mRNA splicing, via spliceosome"/>
    <property type="evidence" value="ECO:0007669"/>
    <property type="project" value="TreeGrafter"/>
</dbReference>
<gene>
    <name evidence="6" type="primary">RBM7</name>
</gene>
<dbReference type="GO" id="GO:0003727">
    <property type="term" value="F:single-stranded RNA binding"/>
    <property type="evidence" value="ECO:0007669"/>
    <property type="project" value="TreeGrafter"/>
</dbReference>
<dbReference type="InterPro" id="IPR012677">
    <property type="entry name" value="Nucleotide-bd_a/b_plait_sf"/>
</dbReference>
<dbReference type="Gene3D" id="3.30.70.330">
    <property type="match status" value="1"/>
</dbReference>
<evidence type="ECO:0000256" key="1">
    <source>
        <dbReference type="ARBA" id="ARBA00004642"/>
    </source>
</evidence>
<reference evidence="6" key="3">
    <citation type="submission" date="2010-08" db="EMBL/GenBank/DDBJ databases">
        <authorList>
            <consortium name="cGRASP (B.F. Koop &amp; W.S. Davidson)"/>
        </authorList>
    </citation>
    <scope>NUCLEOTIDE SEQUENCE</scope>
    <source>
        <tissue evidence="6">Brain</tissue>
    </source>
</reference>
<dbReference type="SUPFAM" id="SSF54928">
    <property type="entry name" value="RNA-binding domain, RBD"/>
    <property type="match status" value="1"/>
</dbReference>
<keyword evidence="2 4" id="KW-0694">RNA-binding</keyword>
<dbReference type="Pfam" id="PF00076">
    <property type="entry name" value="RRM_1"/>
    <property type="match status" value="1"/>
</dbReference>
<dbReference type="SMART" id="SM00360">
    <property type="entry name" value="RRM"/>
    <property type="match status" value="1"/>
</dbReference>
<dbReference type="PANTHER" id="PTHR13798">
    <property type="entry name" value="RNA BINDING MOTIF RBM PROTEIN -RELATED"/>
    <property type="match status" value="1"/>
</dbReference>
<organism evidence="6">
    <name type="scientific">Salmo salar</name>
    <name type="common">Atlantic salmon</name>
    <dbReference type="NCBI Taxonomy" id="8030"/>
    <lineage>
        <taxon>Eukaryota</taxon>
        <taxon>Metazoa</taxon>
        <taxon>Chordata</taxon>
        <taxon>Craniata</taxon>
        <taxon>Vertebrata</taxon>
        <taxon>Euteleostomi</taxon>
        <taxon>Actinopterygii</taxon>
        <taxon>Neopterygii</taxon>
        <taxon>Teleostei</taxon>
        <taxon>Protacanthopterygii</taxon>
        <taxon>Salmoniformes</taxon>
        <taxon>Salmonidae</taxon>
        <taxon>Salmoninae</taxon>
        <taxon>Salmo</taxon>
    </lineage>
</organism>
<dbReference type="PROSITE" id="PS50102">
    <property type="entry name" value="RRM"/>
    <property type="match status" value="1"/>
</dbReference>
<evidence type="ECO:0000256" key="3">
    <source>
        <dbReference type="ARBA" id="ARBA00023242"/>
    </source>
</evidence>
<evidence type="ECO:0000256" key="4">
    <source>
        <dbReference type="PROSITE-ProRule" id="PRU00176"/>
    </source>
</evidence>
<accession>B5X3D3</accession>
<keyword evidence="3" id="KW-0539">Nucleus</keyword>
<sequence length="93" mass="10330">MGVADEADRTLFVGNLDPKVTEELLFELFLQAGPMFKVKIPKDNDGKQKAFGFVCFKHEVSVPYGMNLLNGATLFGRTLKIQFRAGVNPLLII</sequence>
<reference evidence="6" key="2">
    <citation type="journal article" date="2010" name="BMC Genomics">
        <title>Salmo salar and Esox lucius full-length cDNA sequences reveal changes in evolutionary pressures on a post-tetraploidization genome.</title>
        <authorList>
            <person name="Leong J.S."/>
            <person name="Jantzen S.G."/>
            <person name="von Schalburg K.R."/>
            <person name="Cooper G.A."/>
            <person name="Messmer A.M."/>
            <person name="Liao N.Y."/>
            <person name="Munro S."/>
            <person name="Moore R."/>
            <person name="Holt R.A."/>
            <person name="Jones S.J."/>
            <person name="Davidson W.S."/>
            <person name="Koop B.F."/>
        </authorList>
    </citation>
    <scope>NUCLEOTIDE SEQUENCE</scope>
    <source>
        <tissue evidence="6">Brain</tissue>
    </source>
</reference>